<accession>A0A0F9FUJ9</accession>
<dbReference type="AlphaFoldDB" id="A0A0F9FUJ9"/>
<organism evidence="2">
    <name type="scientific">marine sediment metagenome</name>
    <dbReference type="NCBI Taxonomy" id="412755"/>
    <lineage>
        <taxon>unclassified sequences</taxon>
        <taxon>metagenomes</taxon>
        <taxon>ecological metagenomes</taxon>
    </lineage>
</organism>
<dbReference type="EMBL" id="LAZR01028939">
    <property type="protein sequence ID" value="KKL61050.1"/>
    <property type="molecule type" value="Genomic_DNA"/>
</dbReference>
<evidence type="ECO:0000256" key="1">
    <source>
        <dbReference type="SAM" id="MobiDB-lite"/>
    </source>
</evidence>
<feature type="compositionally biased region" description="Basic and acidic residues" evidence="1">
    <location>
        <begin position="435"/>
        <end position="446"/>
    </location>
</feature>
<comment type="caution">
    <text evidence="2">The sequence shown here is derived from an EMBL/GenBank/DDBJ whole genome shotgun (WGS) entry which is preliminary data.</text>
</comment>
<feature type="region of interest" description="Disordered" evidence="1">
    <location>
        <begin position="435"/>
        <end position="469"/>
    </location>
</feature>
<evidence type="ECO:0000313" key="2">
    <source>
        <dbReference type="EMBL" id="KKL61050.1"/>
    </source>
</evidence>
<sequence length="551" mass="58257">MVAVSRFVEFSVTAQTFATGAFTSGTSEAKGTRGFSRGTNLTAGDDSFTITKDSNDQLQITINSVGPEVITLSSGTDLDPRFVARDIEFRVHEANSADAFKFAQCNWRNGNNGVAPVGSNSESSFILYTGQLGNNGTNNFVSVADPGTGRDARADLGWDATDVQAGNNYSTLYPGGWTGDISVSGTYGGQFDDHYTLQISDKETVQEPTAVGFPTYNVSNLTTGGLYHETTSPNPLDTTYTIVIDTTNGSTMGAGSTNVPQMSWTSTPVTDNGGPIEILYTDAWYDIGLLGLRLKFADAVFGNADQFEVVCSGATLVGNSQSPGTATYIWDSWLGDSSKAFGISPKLTSTASPNQIGTRGVTASWEATGSLTEGETYEISCRGPQPLTEPTTQLNFGNVTVSTNSAVKTVWFEIIAGAVSMATVKFSLQSDGTFQHHDQGDNDTEFHFGTAGGGQPAPGSGPTSNSQEEFPVDSAALGRILATDIDSDTPPNYLFATKQDLAVVSSADNAEDISNFAGGLVSDFIWLAIRLGANETGANSTINYRMFFDFS</sequence>
<proteinExistence type="predicted"/>
<protein>
    <submittedName>
        <fullName evidence="2">Uncharacterized protein</fullName>
    </submittedName>
</protein>
<name>A0A0F9FUJ9_9ZZZZ</name>
<reference evidence="2" key="1">
    <citation type="journal article" date="2015" name="Nature">
        <title>Complex archaea that bridge the gap between prokaryotes and eukaryotes.</title>
        <authorList>
            <person name="Spang A."/>
            <person name="Saw J.H."/>
            <person name="Jorgensen S.L."/>
            <person name="Zaremba-Niedzwiedzka K."/>
            <person name="Martijn J."/>
            <person name="Lind A.E."/>
            <person name="van Eijk R."/>
            <person name="Schleper C."/>
            <person name="Guy L."/>
            <person name="Ettema T.J."/>
        </authorList>
    </citation>
    <scope>NUCLEOTIDE SEQUENCE</scope>
</reference>
<gene>
    <name evidence="2" type="ORF">LCGC14_2199210</name>
</gene>